<evidence type="ECO:0000256" key="4">
    <source>
        <dbReference type="ARBA" id="ARBA00022692"/>
    </source>
</evidence>
<evidence type="ECO:0000256" key="10">
    <source>
        <dbReference type="SAM" id="MobiDB-lite"/>
    </source>
</evidence>
<evidence type="ECO:0000256" key="8">
    <source>
        <dbReference type="ARBA" id="ARBA00023170"/>
    </source>
</evidence>
<protein>
    <submittedName>
        <fullName evidence="14 15">Histamine H2 receptor-like</fullName>
    </submittedName>
</protein>
<evidence type="ECO:0000313" key="15">
    <source>
        <dbReference type="RefSeq" id="XP_031565163.1"/>
    </source>
</evidence>
<evidence type="ECO:0000256" key="7">
    <source>
        <dbReference type="ARBA" id="ARBA00023136"/>
    </source>
</evidence>
<keyword evidence="5 11" id="KW-1133">Transmembrane helix</keyword>
<keyword evidence="13" id="KW-1185">Reference proteome</keyword>
<dbReference type="GO" id="GO:0005886">
    <property type="term" value="C:plasma membrane"/>
    <property type="evidence" value="ECO:0007669"/>
    <property type="project" value="UniProtKB-SubCell"/>
</dbReference>
<keyword evidence="4 11" id="KW-0812">Transmembrane</keyword>
<feature type="domain" description="G-protein coupled receptors family 1 profile" evidence="12">
    <location>
        <begin position="39"/>
        <end position="297"/>
    </location>
</feature>
<dbReference type="FunFam" id="1.20.1070.10:FF:000497">
    <property type="entry name" value="Predicted protein"/>
    <property type="match status" value="1"/>
</dbReference>
<dbReference type="KEGG" id="aten:116300427"/>
<evidence type="ECO:0000313" key="13">
    <source>
        <dbReference type="Proteomes" id="UP000515163"/>
    </source>
</evidence>
<evidence type="ECO:0000313" key="14">
    <source>
        <dbReference type="RefSeq" id="XP_031565162.1"/>
    </source>
</evidence>
<feature type="transmembrane region" description="Helical" evidence="11">
    <location>
        <begin position="182"/>
        <end position="204"/>
    </location>
</feature>
<comment type="similarity">
    <text evidence="2">Belongs to the G-protein coupled receptor 1 family.</text>
</comment>
<keyword evidence="3" id="KW-1003">Cell membrane</keyword>
<feature type="transmembrane region" description="Helical" evidence="11">
    <location>
        <begin position="138"/>
        <end position="162"/>
    </location>
</feature>
<keyword evidence="8" id="KW-0675">Receptor</keyword>
<dbReference type="Gene3D" id="1.20.1070.10">
    <property type="entry name" value="Rhodopsin 7-helix transmembrane proteins"/>
    <property type="match status" value="1"/>
</dbReference>
<dbReference type="RefSeq" id="XP_031565162.1">
    <property type="nucleotide sequence ID" value="XM_031709302.1"/>
</dbReference>
<feature type="transmembrane region" description="Helical" evidence="11">
    <location>
        <begin position="238"/>
        <end position="262"/>
    </location>
</feature>
<evidence type="ECO:0000256" key="1">
    <source>
        <dbReference type="ARBA" id="ARBA00004651"/>
    </source>
</evidence>
<evidence type="ECO:0000256" key="5">
    <source>
        <dbReference type="ARBA" id="ARBA00022989"/>
    </source>
</evidence>
<feature type="transmembrane region" description="Helical" evidence="11">
    <location>
        <begin position="23"/>
        <end position="48"/>
    </location>
</feature>
<dbReference type="Proteomes" id="UP000515163">
    <property type="component" value="Unplaced"/>
</dbReference>
<dbReference type="PRINTS" id="PR01012">
    <property type="entry name" value="NRPEPTIDEYR"/>
</dbReference>
<dbReference type="PANTHER" id="PTHR22752">
    <property type="entry name" value="G PROTEIN-COUPLED RECEPTOR"/>
    <property type="match status" value="1"/>
</dbReference>
<keyword evidence="9" id="KW-0807">Transducer</keyword>
<dbReference type="OrthoDB" id="10034726at2759"/>
<evidence type="ECO:0000259" key="12">
    <source>
        <dbReference type="PROSITE" id="PS50262"/>
    </source>
</evidence>
<dbReference type="RefSeq" id="XP_031565163.1">
    <property type="nucleotide sequence ID" value="XM_031709303.1"/>
</dbReference>
<dbReference type="GO" id="GO:0004983">
    <property type="term" value="F:neuropeptide Y receptor activity"/>
    <property type="evidence" value="ECO:0007669"/>
    <property type="project" value="InterPro"/>
</dbReference>
<dbReference type="RefSeq" id="XP_031565164.1">
    <property type="nucleotide sequence ID" value="XM_031709304.1"/>
</dbReference>
<feature type="transmembrane region" description="Helical" evidence="11">
    <location>
        <begin position="282"/>
        <end position="299"/>
    </location>
</feature>
<reference evidence="14 15" key="1">
    <citation type="submission" date="2025-04" db="UniProtKB">
        <authorList>
            <consortium name="RefSeq"/>
        </authorList>
    </citation>
    <scope>IDENTIFICATION</scope>
    <source>
        <tissue evidence="14 15">Tentacle</tissue>
    </source>
</reference>
<feature type="transmembrane region" description="Helical" evidence="11">
    <location>
        <begin position="60"/>
        <end position="80"/>
    </location>
</feature>
<feature type="region of interest" description="Disordered" evidence="10">
    <location>
        <begin position="391"/>
        <end position="457"/>
    </location>
</feature>
<feature type="compositionally biased region" description="Polar residues" evidence="10">
    <location>
        <begin position="404"/>
        <end position="414"/>
    </location>
</feature>
<keyword evidence="7 11" id="KW-0472">Membrane</keyword>
<dbReference type="Pfam" id="PF00001">
    <property type="entry name" value="7tm_1"/>
    <property type="match status" value="1"/>
</dbReference>
<dbReference type="GeneID" id="116300427"/>
<proteinExistence type="inferred from homology"/>
<feature type="transmembrane region" description="Helical" evidence="11">
    <location>
        <begin position="100"/>
        <end position="118"/>
    </location>
</feature>
<evidence type="ECO:0000256" key="11">
    <source>
        <dbReference type="SAM" id="Phobius"/>
    </source>
</evidence>
<keyword evidence="6" id="KW-0297">G-protein coupled receptor</keyword>
<dbReference type="SUPFAM" id="SSF81321">
    <property type="entry name" value="Family A G protein-coupled receptor-like"/>
    <property type="match status" value="1"/>
</dbReference>
<name>A0A6P8IED6_ACTTE</name>
<sequence length="497" mass="56365">MHSSKNDTNPVPMETMYNDVEHVFMAGTLLIIMVFSLVGNITVCVTVYRKRRLRTRTNAFIINLTFADLGVVTLCMPFSLITCLSHNWTFGDGICKLNGFVNIVFTQTSLLTLTAIAIDKYYSIVWPLRRVMTKRRTVGLIAWTWIQPVIIALVPFTGITRYQFKLGTTQCGLEFPRTLHQIIYGVGVSVIGYFVPLAIMGYVYSKIFHSAKQSARRISRVSLTSTSSVNSFATHRKVAVTVLILVILFFGCWTPYFTYVIILISYPSLTSHQHVMSLGKASYWMAFLCSGLNPYIYGARNPQFRKEFKLLLCCLCPCFAPRLKMRGCSTTSSSRGSWEVSNEYNPLRRGNTPTPFESPVAYPKRGSSFDLTAHLRNIAVQNNDLGDGYFVESNHDDSIDKPESGSNHDNSLGKQTKRRQSSLKLRFQDNTSFVDLPRKESDSEHKDQQSSNHGYDEPCKEVNILSFCNDITDGSQMVSKRTNDVNRYKRKWIESTL</sequence>
<dbReference type="PROSITE" id="PS50262">
    <property type="entry name" value="G_PROTEIN_RECEP_F1_2"/>
    <property type="match status" value="1"/>
</dbReference>
<feature type="compositionally biased region" description="Basic and acidic residues" evidence="10">
    <location>
        <begin position="436"/>
        <end position="457"/>
    </location>
</feature>
<accession>A0A6P8IED6</accession>
<dbReference type="InterPro" id="IPR017452">
    <property type="entry name" value="GPCR_Rhodpsn_7TM"/>
</dbReference>
<feature type="compositionally biased region" description="Basic and acidic residues" evidence="10">
    <location>
        <begin position="393"/>
        <end position="403"/>
    </location>
</feature>
<dbReference type="AlphaFoldDB" id="A0A6P8IED6"/>
<organism evidence="13 14">
    <name type="scientific">Actinia tenebrosa</name>
    <name type="common">Australian red waratah sea anemone</name>
    <dbReference type="NCBI Taxonomy" id="6105"/>
    <lineage>
        <taxon>Eukaryota</taxon>
        <taxon>Metazoa</taxon>
        <taxon>Cnidaria</taxon>
        <taxon>Anthozoa</taxon>
        <taxon>Hexacorallia</taxon>
        <taxon>Actiniaria</taxon>
        <taxon>Actiniidae</taxon>
        <taxon>Actinia</taxon>
    </lineage>
</organism>
<gene>
    <name evidence="14 15 16" type="primary">LOC116300427</name>
</gene>
<dbReference type="SMART" id="SM01381">
    <property type="entry name" value="7TM_GPCR_Srsx"/>
    <property type="match status" value="1"/>
</dbReference>
<comment type="subcellular location">
    <subcellularLocation>
        <location evidence="1">Cell membrane</location>
        <topology evidence="1">Multi-pass membrane protein</topology>
    </subcellularLocation>
</comment>
<evidence type="ECO:0000256" key="9">
    <source>
        <dbReference type="ARBA" id="ARBA00023224"/>
    </source>
</evidence>
<evidence type="ECO:0000256" key="6">
    <source>
        <dbReference type="ARBA" id="ARBA00023040"/>
    </source>
</evidence>
<dbReference type="InterPro" id="IPR000276">
    <property type="entry name" value="GPCR_Rhodpsn"/>
</dbReference>
<evidence type="ECO:0000256" key="3">
    <source>
        <dbReference type="ARBA" id="ARBA00022475"/>
    </source>
</evidence>
<evidence type="ECO:0000256" key="2">
    <source>
        <dbReference type="ARBA" id="ARBA00010663"/>
    </source>
</evidence>
<dbReference type="PRINTS" id="PR00237">
    <property type="entry name" value="GPCRRHODOPSN"/>
</dbReference>
<dbReference type="InterPro" id="IPR000611">
    <property type="entry name" value="NPY_rcpt"/>
</dbReference>
<feature type="region of interest" description="Disordered" evidence="10">
    <location>
        <begin position="335"/>
        <end position="361"/>
    </location>
</feature>
<dbReference type="CDD" id="cd00637">
    <property type="entry name" value="7tm_classA_rhodopsin-like"/>
    <property type="match status" value="1"/>
</dbReference>
<evidence type="ECO:0000313" key="16">
    <source>
        <dbReference type="RefSeq" id="XP_031565164.1"/>
    </source>
</evidence>